<keyword evidence="1" id="KW-0732">Signal</keyword>
<dbReference type="Proteomes" id="UP000327044">
    <property type="component" value="Unassembled WGS sequence"/>
</dbReference>
<feature type="signal peptide" evidence="1">
    <location>
        <begin position="1"/>
        <end position="18"/>
    </location>
</feature>
<evidence type="ECO:0000313" key="3">
    <source>
        <dbReference type="EMBL" id="KAB0790758.1"/>
    </source>
</evidence>
<dbReference type="EMBL" id="GEZM01055986">
    <property type="protein sequence ID" value="JAV72876.1"/>
    <property type="molecule type" value="Transcribed_RNA"/>
</dbReference>
<reference evidence="2" key="1">
    <citation type="journal article" date="2016" name="Sci. Rep.">
        <title>Molecular characterization of firefly nuptial gifts: a multi-omics approach sheds light on postcopulatory sexual selection.</title>
        <authorList>
            <person name="Al-Wathiqui N."/>
            <person name="Fallon T.R."/>
            <person name="South A."/>
            <person name="Weng J.K."/>
            <person name="Lewis S.M."/>
        </authorList>
    </citation>
    <scope>NUCLEOTIDE SEQUENCE</scope>
</reference>
<dbReference type="EMBL" id="VVIM01000799">
    <property type="protein sequence ID" value="KAB0790758.1"/>
    <property type="molecule type" value="Genomic_DNA"/>
</dbReference>
<protein>
    <submittedName>
        <fullName evidence="2">Uncharacterized protein</fullName>
    </submittedName>
</protein>
<keyword evidence="4" id="KW-1185">Reference proteome</keyword>
<dbReference type="InParanoid" id="A0A1Y1LMQ4"/>
<evidence type="ECO:0000256" key="1">
    <source>
        <dbReference type="SAM" id="SignalP"/>
    </source>
</evidence>
<reference evidence="3 4" key="2">
    <citation type="journal article" date="2018" name="Elife">
        <title>Firefly genomes illuminate parallel origins of bioluminescence in beetles.</title>
        <authorList>
            <person name="Fallon T.R."/>
            <person name="Lower S.E."/>
            <person name="Chang C.H."/>
            <person name="Bessho-Uehara M."/>
            <person name="Martin G.J."/>
            <person name="Bewick A.J."/>
            <person name="Behringer M."/>
            <person name="Debat H.J."/>
            <person name="Wong I."/>
            <person name="Day J.C."/>
            <person name="Suvorov A."/>
            <person name="Silva C.J."/>
            <person name="Stanger-Hall K.F."/>
            <person name="Hall D.W."/>
            <person name="Schmitz R.J."/>
            <person name="Nelson D.R."/>
            <person name="Lewis S.M."/>
            <person name="Shigenobu S."/>
            <person name="Bybee S.M."/>
            <person name="Larracuente A.M."/>
            <person name="Oba Y."/>
            <person name="Weng J.K."/>
        </authorList>
    </citation>
    <scope>NUCLEOTIDE SEQUENCE [LARGE SCALE GENOMIC DNA]</scope>
    <source>
        <strain evidence="3">1611_PpyrPB1</strain>
        <tissue evidence="3">Whole body</tissue>
    </source>
</reference>
<feature type="chain" id="PRO_5036312552" evidence="1">
    <location>
        <begin position="19"/>
        <end position="110"/>
    </location>
</feature>
<evidence type="ECO:0000313" key="4">
    <source>
        <dbReference type="Proteomes" id="UP000327044"/>
    </source>
</evidence>
<sequence>MRALLFVILILEVVWVNSCDYYSATLELQIKKQYTISGCRMKCKNIPRVFFIRVVGVHVNSECVKLWEEHLCRGRFGRFQAGYTNITEPLRKNILSISHCSYKDTPANVT</sequence>
<reference evidence="3" key="3">
    <citation type="submission" date="2019-08" db="EMBL/GenBank/DDBJ databases">
        <authorList>
            <consortium name="Photinus pyralis genome working group"/>
            <person name="Fallon T.R."/>
            <person name="Sander Lower S.E."/>
            <person name="Weng J.-K."/>
        </authorList>
    </citation>
    <scope>NUCLEOTIDE SEQUENCE</scope>
    <source>
        <strain evidence="3">1611_PpyrPB1</strain>
        <tissue evidence="3">Whole body</tissue>
    </source>
</reference>
<dbReference type="AlphaFoldDB" id="A0A1Y1LMQ4"/>
<gene>
    <name evidence="3" type="ORF">PPYR_15567</name>
</gene>
<organism evidence="2">
    <name type="scientific">Photinus pyralis</name>
    <name type="common">Common eastern firefly</name>
    <name type="synonym">Lampyris pyralis</name>
    <dbReference type="NCBI Taxonomy" id="7054"/>
    <lineage>
        <taxon>Eukaryota</taxon>
        <taxon>Metazoa</taxon>
        <taxon>Ecdysozoa</taxon>
        <taxon>Arthropoda</taxon>
        <taxon>Hexapoda</taxon>
        <taxon>Insecta</taxon>
        <taxon>Pterygota</taxon>
        <taxon>Neoptera</taxon>
        <taxon>Endopterygota</taxon>
        <taxon>Coleoptera</taxon>
        <taxon>Polyphaga</taxon>
        <taxon>Elateriformia</taxon>
        <taxon>Elateroidea</taxon>
        <taxon>Lampyridae</taxon>
        <taxon>Lampyrinae</taxon>
        <taxon>Photinus</taxon>
    </lineage>
</organism>
<accession>A0A1Y1LMQ4</accession>
<name>A0A1Y1LMQ4_PHOPY</name>
<evidence type="ECO:0000313" key="2">
    <source>
        <dbReference type="EMBL" id="JAV72876.1"/>
    </source>
</evidence>
<proteinExistence type="predicted"/>